<evidence type="ECO:0000313" key="1">
    <source>
        <dbReference type="EMBL" id="OLP47056.1"/>
    </source>
</evidence>
<gene>
    <name evidence="1" type="ORF">AK812_SmicGene48719</name>
</gene>
<accession>A0A1Q8ZY82</accession>
<proteinExistence type="predicted"/>
<keyword evidence="2" id="KW-1185">Reference proteome</keyword>
<protein>
    <submittedName>
        <fullName evidence="1">Uncharacterized protein</fullName>
    </submittedName>
</protein>
<reference evidence="1 2" key="1">
    <citation type="submission" date="2016-02" db="EMBL/GenBank/DDBJ databases">
        <title>Genome analysis of coral dinoflagellate symbionts highlights evolutionary adaptations to a symbiotic lifestyle.</title>
        <authorList>
            <person name="Aranda M."/>
            <person name="Li Y."/>
            <person name="Liew Y.J."/>
            <person name="Baumgarten S."/>
            <person name="Simakov O."/>
            <person name="Wilson M."/>
            <person name="Piel J."/>
            <person name="Ashoor H."/>
            <person name="Bougouffa S."/>
            <person name="Bajic V.B."/>
            <person name="Ryu T."/>
            <person name="Ravasi T."/>
            <person name="Bayer T."/>
            <person name="Micklem G."/>
            <person name="Kim H."/>
            <person name="Bhak J."/>
            <person name="Lajeunesse T.C."/>
            <person name="Voolstra C.R."/>
        </authorList>
    </citation>
    <scope>NUCLEOTIDE SEQUENCE [LARGE SCALE GENOMIC DNA]</scope>
    <source>
        <strain evidence="1 2">CCMP2467</strain>
    </source>
</reference>
<name>A0A1Q8ZY82_SYMMI</name>
<comment type="caution">
    <text evidence="1">The sequence shown here is derived from an EMBL/GenBank/DDBJ whole genome shotgun (WGS) entry which is preliminary data.</text>
</comment>
<dbReference type="AlphaFoldDB" id="A0A1Q8ZY82"/>
<feature type="non-terminal residue" evidence="1">
    <location>
        <position position="44"/>
    </location>
</feature>
<dbReference type="EMBL" id="LSRX01008670">
    <property type="protein sequence ID" value="OLP47056.1"/>
    <property type="molecule type" value="Genomic_DNA"/>
</dbReference>
<evidence type="ECO:0000313" key="2">
    <source>
        <dbReference type="Proteomes" id="UP000186817"/>
    </source>
</evidence>
<sequence length="44" mass="4754">MRSLLRAGLSPELRGFSRAGRSCALHQCPATQLVSHFGKSLEAL</sequence>
<dbReference type="Proteomes" id="UP000186817">
    <property type="component" value="Unassembled WGS sequence"/>
</dbReference>
<organism evidence="1 2">
    <name type="scientific">Symbiodinium microadriaticum</name>
    <name type="common">Dinoflagellate</name>
    <name type="synonym">Zooxanthella microadriatica</name>
    <dbReference type="NCBI Taxonomy" id="2951"/>
    <lineage>
        <taxon>Eukaryota</taxon>
        <taxon>Sar</taxon>
        <taxon>Alveolata</taxon>
        <taxon>Dinophyceae</taxon>
        <taxon>Suessiales</taxon>
        <taxon>Symbiodiniaceae</taxon>
        <taxon>Symbiodinium</taxon>
    </lineage>
</organism>